<dbReference type="SMART" id="SM00869">
    <property type="entry name" value="Autotransporter"/>
    <property type="match status" value="1"/>
</dbReference>
<feature type="signal peptide" evidence="9">
    <location>
        <begin position="1"/>
        <end position="26"/>
    </location>
</feature>
<dbReference type="NCBIfam" id="TIGR01414">
    <property type="entry name" value="autotrans_barl"/>
    <property type="match status" value="1"/>
</dbReference>
<evidence type="ECO:0000256" key="4">
    <source>
        <dbReference type="ARBA" id="ARBA00012124"/>
    </source>
</evidence>
<evidence type="ECO:0000256" key="3">
    <source>
        <dbReference type="ARBA" id="ARBA00010085"/>
    </source>
</evidence>
<reference evidence="11 12" key="1">
    <citation type="journal article" date="2012" name="PLoS Genet.">
        <title>Comparative Genomics of Plant-Associated Pseudomonas spp.: Insights into Diversity and Inheritance of Traits Involved in Multitrophic Interactions.</title>
        <authorList>
            <person name="Loper J.E."/>
            <person name="Hassan K.A."/>
            <person name="Mavrodi D.V."/>
            <person name="Davis E.W.II."/>
            <person name="Lim C.K."/>
            <person name="Shaffer B.T."/>
            <person name="Elbourne L.D."/>
            <person name="Stockwell V.O."/>
            <person name="Hartney S.L."/>
            <person name="Breakwell K."/>
            <person name="Henkels M.D."/>
            <person name="Tetu S.G."/>
            <person name="Rangel L.I."/>
            <person name="Kidarsa T.A."/>
            <person name="Wilson N.L."/>
            <person name="van de Mortel J.E."/>
            <person name="Song C."/>
            <person name="Blumhagen R."/>
            <person name="Radune D."/>
            <person name="Hostetler J.B."/>
            <person name="Brinkac L.M."/>
            <person name="Durkin A.S."/>
            <person name="Kluepfel D.A."/>
            <person name="Wechter W.P."/>
            <person name="Anderson A.J."/>
            <person name="Kim Y.C."/>
            <person name="Pierson L.S.III."/>
            <person name="Pierson E.A."/>
            <person name="Lindow S.E."/>
            <person name="Kobayashi D.Y."/>
            <person name="Raaijmakers J.M."/>
            <person name="Weller D.M."/>
            <person name="Thomashow L.S."/>
            <person name="Allen A.E."/>
            <person name="Paulsen I.T."/>
        </authorList>
    </citation>
    <scope>NUCLEOTIDE SEQUENCE [LARGE SCALE GENOMIC DNA]</scope>
    <source>
        <strain evidence="11 12">O6</strain>
    </source>
</reference>
<dbReference type="SMART" id="SM00710">
    <property type="entry name" value="PbH1"/>
    <property type="match status" value="8"/>
</dbReference>
<dbReference type="GO" id="GO:0016853">
    <property type="term" value="F:isomerase activity"/>
    <property type="evidence" value="ECO:0007669"/>
    <property type="project" value="UniProtKB-KW"/>
</dbReference>
<dbReference type="Pfam" id="PF13229">
    <property type="entry name" value="Beta_helix"/>
    <property type="match status" value="1"/>
</dbReference>
<feature type="region of interest" description="Disordered" evidence="8">
    <location>
        <begin position="721"/>
        <end position="790"/>
    </location>
</feature>
<keyword evidence="6" id="KW-0016">Alginate biosynthesis</keyword>
<comment type="pathway">
    <text evidence="2">Glycan biosynthesis; alginate biosynthesis.</text>
</comment>
<feature type="chain" id="PRO_5044204443" description="mannuronan 5-epimerase" evidence="9">
    <location>
        <begin position="27"/>
        <end position="1095"/>
    </location>
</feature>
<evidence type="ECO:0000313" key="11">
    <source>
        <dbReference type="EMBL" id="EIM14633.1"/>
    </source>
</evidence>
<dbReference type="Proteomes" id="UP000003790">
    <property type="component" value="Chromosome"/>
</dbReference>
<evidence type="ECO:0000313" key="12">
    <source>
        <dbReference type="Proteomes" id="UP000003790"/>
    </source>
</evidence>
<organism evidence="11 12">
    <name type="scientific">Pseudomonas chlororaphis O6</name>
    <dbReference type="NCBI Taxonomy" id="1037915"/>
    <lineage>
        <taxon>Bacteria</taxon>
        <taxon>Pseudomonadati</taxon>
        <taxon>Pseudomonadota</taxon>
        <taxon>Gammaproteobacteria</taxon>
        <taxon>Pseudomonadales</taxon>
        <taxon>Pseudomonadaceae</taxon>
        <taxon>Pseudomonas</taxon>
    </lineage>
</organism>
<dbReference type="RefSeq" id="WP_009047471.1">
    <property type="nucleotide sequence ID" value="NZ_CM001490.1"/>
</dbReference>
<dbReference type="InterPro" id="IPR011050">
    <property type="entry name" value="Pectin_lyase_fold/virulence"/>
</dbReference>
<dbReference type="InterPro" id="IPR006315">
    <property type="entry name" value="OM_autotransptr_brl_dom"/>
</dbReference>
<dbReference type="InterPro" id="IPR012332">
    <property type="entry name" value="Autotransporter_pectin_lyase_C"/>
</dbReference>
<comment type="catalytic activity">
    <reaction evidence="1">
        <text>[(1-&gt;4)-beta-D-mannuronosyl](n) = [alginate](n)</text>
        <dbReference type="Rhea" id="RHEA:45572"/>
        <dbReference type="Rhea" id="RHEA-COMP:11264"/>
        <dbReference type="Rhea" id="RHEA-COMP:11270"/>
        <dbReference type="ChEBI" id="CHEBI:58187"/>
        <dbReference type="ChEBI" id="CHEBI:85311"/>
        <dbReference type="EC" id="5.1.3.37"/>
    </reaction>
</comment>
<name>A0AB33WNG8_9PSED</name>
<evidence type="ECO:0000256" key="5">
    <source>
        <dbReference type="ARBA" id="ARBA00022729"/>
    </source>
</evidence>
<dbReference type="Gene3D" id="2.40.128.130">
    <property type="entry name" value="Autotransporter beta-domain"/>
    <property type="match status" value="1"/>
</dbReference>
<accession>A0AB33WNG8</accession>
<dbReference type="GO" id="GO:0042121">
    <property type="term" value="P:alginic acid biosynthetic process"/>
    <property type="evidence" value="ECO:0007669"/>
    <property type="project" value="UniProtKB-KW"/>
</dbReference>
<dbReference type="EMBL" id="AHOT01000027">
    <property type="protein sequence ID" value="EIM14633.1"/>
    <property type="molecule type" value="Genomic_DNA"/>
</dbReference>
<comment type="similarity">
    <text evidence="3">Belongs to the D-mannuronate C5-epimerase family.</text>
</comment>
<protein>
    <recommendedName>
        <fullName evidence="4">mannuronan 5-epimerase</fullName>
        <ecNumber evidence="4">5.1.3.37</ecNumber>
    </recommendedName>
</protein>
<feature type="domain" description="Autotransporter" evidence="10">
    <location>
        <begin position="831"/>
        <end position="1084"/>
    </location>
</feature>
<evidence type="ECO:0000259" key="10">
    <source>
        <dbReference type="SMART" id="SM00869"/>
    </source>
</evidence>
<dbReference type="AlphaFoldDB" id="A0AB33WNG8"/>
<evidence type="ECO:0000256" key="8">
    <source>
        <dbReference type="SAM" id="MobiDB-lite"/>
    </source>
</evidence>
<dbReference type="InterPro" id="IPR036709">
    <property type="entry name" value="Autotransporte_beta_dom_sf"/>
</dbReference>
<dbReference type="Gene3D" id="2.160.20.20">
    <property type="match status" value="1"/>
</dbReference>
<comment type="caution">
    <text evidence="11">The sequence shown here is derived from an EMBL/GenBank/DDBJ whole genome shotgun (WGS) entry which is preliminary data.</text>
</comment>
<dbReference type="SUPFAM" id="SSF51126">
    <property type="entry name" value="Pectin lyase-like"/>
    <property type="match status" value="2"/>
</dbReference>
<evidence type="ECO:0000256" key="6">
    <source>
        <dbReference type="ARBA" id="ARBA00022841"/>
    </source>
</evidence>
<dbReference type="SUPFAM" id="SSF103515">
    <property type="entry name" value="Autotransporter"/>
    <property type="match status" value="1"/>
</dbReference>
<evidence type="ECO:0000256" key="1">
    <source>
        <dbReference type="ARBA" id="ARBA00001550"/>
    </source>
</evidence>
<keyword evidence="7" id="KW-0413">Isomerase</keyword>
<dbReference type="EC" id="5.1.3.37" evidence="4"/>
<dbReference type="GO" id="GO:0019867">
    <property type="term" value="C:outer membrane"/>
    <property type="evidence" value="ECO:0007669"/>
    <property type="project" value="InterPro"/>
</dbReference>
<dbReference type="InterPro" id="IPR003991">
    <property type="entry name" value="Pertactin_virulence_factor"/>
</dbReference>
<dbReference type="PRINTS" id="PR01484">
    <property type="entry name" value="PRTACTNFAMLY"/>
</dbReference>
<gene>
    <name evidence="11" type="ORF">PchlO6_1464</name>
</gene>
<dbReference type="Pfam" id="PF03797">
    <property type="entry name" value="Autotransporter"/>
    <property type="match status" value="1"/>
</dbReference>
<feature type="compositionally biased region" description="Pro residues" evidence="8">
    <location>
        <begin position="743"/>
        <end position="783"/>
    </location>
</feature>
<dbReference type="InterPro" id="IPR004899">
    <property type="entry name" value="Pertactin_central"/>
</dbReference>
<proteinExistence type="inferred from homology"/>
<dbReference type="InterPro" id="IPR006626">
    <property type="entry name" value="PbH1"/>
</dbReference>
<dbReference type="InterPro" id="IPR039448">
    <property type="entry name" value="Beta_helix"/>
</dbReference>
<dbReference type="InterPro" id="IPR051551">
    <property type="entry name" value="Autotransporter_adhesion"/>
</dbReference>
<keyword evidence="5 9" id="KW-0732">Signal</keyword>
<dbReference type="Pfam" id="PF03212">
    <property type="entry name" value="Pertactin"/>
    <property type="match status" value="1"/>
</dbReference>
<evidence type="ECO:0000256" key="7">
    <source>
        <dbReference type="ARBA" id="ARBA00023235"/>
    </source>
</evidence>
<dbReference type="PANTHER" id="PTHR35037:SF7">
    <property type="entry name" value="AUTOTRANSPORTER"/>
    <property type="match status" value="1"/>
</dbReference>
<dbReference type="PANTHER" id="PTHR35037">
    <property type="entry name" value="C-TERMINAL REGION OF AIDA-LIKE PROTEIN"/>
    <property type="match status" value="1"/>
</dbReference>
<sequence length="1095" mass="113111">MTLKPTRLSLAILAVLFPSLSMTAAAATYPSIDLSSPNGESMLLDPGDTVVNRQVAPAILISGAGNALAGDRVSIESGIADTGVGATGITLRSGGTLDLSNSTINTQGYRNAQGVVVQDAGSKAVLNGNTITTEGQESHGVYAREGGQAEVTGGTISARGYGAHGLNSAGAGSTITAQGLEITAWGAEAAAVNAEDGGSIVLDKARLNANDTATQWGSRGIMINRGSVTATHTDIRTLRGRGIETSGGTLSLSQSTIDAYSSGVHLGSASGASITQSTAKLTDVKIHSEAGYGLNAQSESRATLERVQIDSNGSQVSGIWLPSKAVVSVKDSTIEMTGANGVGVDNRAGTFTMDGGSITTHGTSGHGLYSSEAWTGSGGRATSTLRNVAIETFGQAAIGVVSRTAVSDIAFEGGSVTTHGKTAYGMLVNGGRLQATGTTVRTTGDFATGLRMGNSGATVTLDGVDMRTSGTGAAGLMAYSMKAGVDNEVTIRNSHIETEDGHGITVEGSGLTANLVDSMVIGKSRNGGNGTLLQLDEWTGSDNAKLNIAARNVQLNALRSRLEGDVAIDSGSASLSLQDHSMLTGALLDRNGRTVDKLSIDDSSVWRVRGNSAVADLDTTGSVSFDTPGSDFKTLDISGNLKGGGLFEMRTDIGSGQGDLLRVAGTVEGNHRVLVANSGTEPATANGALKLIQTEGGPGSFSLANRGQVVDVGTYRYELKRDDSAGGRPTDWRLLNTGRNAPVEPPAIIPPPVTPPPVEPPPVLPPPVPPLPVDPPPVTPPGPDKPRPEHLSTAANAAINTSAASTAQAIWHAESGTLARRMGELRQGKDQDGLWIRSFGERQKLDNHGARAFEQTVSGMQIGADKSLPVEDGRWYIGGIAGYSSADRHFSGDGSGSANSYHLGAYTTWLADSGWYVDGVLKANRIQQDFKVEATDGQRVKGKTSQNAIGATLEAGRQLQLGEGWFVEPQAGMAVVHVNGDNYRASNGLDVSAGAGNSLQLRAGSALGRRIELANADFIQPYVKVGRAQEFNGKSTVRTNGIATRTDLSGGRTELGLGIAAALGASHRVYADYEYANGSKLDKPWSVSAGYRYTW</sequence>
<evidence type="ECO:0000256" key="9">
    <source>
        <dbReference type="SAM" id="SignalP"/>
    </source>
</evidence>
<evidence type="ECO:0000256" key="2">
    <source>
        <dbReference type="ARBA" id="ARBA00005182"/>
    </source>
</evidence>
<dbReference type="InterPro" id="IPR005546">
    <property type="entry name" value="Autotransporte_beta"/>
</dbReference>